<proteinExistence type="predicted"/>
<dbReference type="KEGG" id="chk:D4L85_24300"/>
<keyword evidence="3" id="KW-1185">Reference proteome</keyword>
<gene>
    <name evidence="2" type="ORF">D4L85_24300</name>
</gene>
<evidence type="ECO:0000313" key="3">
    <source>
        <dbReference type="Proteomes" id="UP000266183"/>
    </source>
</evidence>
<dbReference type="RefSeq" id="WP_119756750.1">
    <property type="nucleotide sequence ID" value="NZ_CP032382.1"/>
</dbReference>
<evidence type="ECO:0000313" key="2">
    <source>
        <dbReference type="EMBL" id="AYB33516.1"/>
    </source>
</evidence>
<name>A0A385SSJ6_9BACT</name>
<dbReference type="AlphaFoldDB" id="A0A385SSJ6"/>
<feature type="domain" description="Pyrroline-5-carboxylate reductase catalytic N-terminal" evidence="1">
    <location>
        <begin position="2"/>
        <end position="93"/>
    </location>
</feature>
<evidence type="ECO:0000259" key="1">
    <source>
        <dbReference type="Pfam" id="PF03807"/>
    </source>
</evidence>
<organism evidence="2 3">
    <name type="scientific">Chryseolinea soli</name>
    <dbReference type="NCBI Taxonomy" id="2321403"/>
    <lineage>
        <taxon>Bacteria</taxon>
        <taxon>Pseudomonadati</taxon>
        <taxon>Bacteroidota</taxon>
        <taxon>Cytophagia</taxon>
        <taxon>Cytophagales</taxon>
        <taxon>Fulvivirgaceae</taxon>
        <taxon>Chryseolinea</taxon>
    </lineage>
</organism>
<dbReference type="Pfam" id="PF03807">
    <property type="entry name" value="F420_oxidored"/>
    <property type="match status" value="1"/>
</dbReference>
<dbReference type="EMBL" id="CP032382">
    <property type="protein sequence ID" value="AYB33516.1"/>
    <property type="molecule type" value="Genomic_DNA"/>
</dbReference>
<sequence>MKIGMIGAGEMGGTLIRQYTKAGHRVKMANASGIEKLKSLALETRASAVTLTDVVTDVDVIVITIPLIGILKLPKQLFKNAPTRTVLVDTCNYYPIRDGILKDIEDGMPESVWVSNQLQRPVVKAYNSILYRSLVHSGLPKGTPSRLALPVSGDDKLSKDVVSVLVGDSGFDALDYGSLQDSWRQQPGSPAYCTDLTLAQLKKSIESARKELLPGGRELGLKYIMTHDPELWTDNVKHNREIYESNLDA</sequence>
<dbReference type="InterPro" id="IPR028939">
    <property type="entry name" value="P5C_Rdtase_cat_N"/>
</dbReference>
<dbReference type="InterPro" id="IPR036291">
    <property type="entry name" value="NAD(P)-bd_dom_sf"/>
</dbReference>
<protein>
    <recommendedName>
        <fullName evidence="1">Pyrroline-5-carboxylate reductase catalytic N-terminal domain-containing protein</fullName>
    </recommendedName>
</protein>
<reference evidence="3" key="1">
    <citation type="submission" date="2018-09" db="EMBL/GenBank/DDBJ databases">
        <title>Chryseolinea sp. KIS68-18 isolated from soil.</title>
        <authorList>
            <person name="Weon H.-Y."/>
            <person name="Kwon S.-W."/>
            <person name="Lee S.A."/>
        </authorList>
    </citation>
    <scope>NUCLEOTIDE SEQUENCE [LARGE SCALE GENOMIC DNA]</scope>
    <source>
        <strain evidence="3">KIS68-18</strain>
    </source>
</reference>
<dbReference type="Proteomes" id="UP000266183">
    <property type="component" value="Chromosome"/>
</dbReference>
<accession>A0A385SSJ6</accession>
<dbReference type="Gene3D" id="3.40.50.720">
    <property type="entry name" value="NAD(P)-binding Rossmann-like Domain"/>
    <property type="match status" value="1"/>
</dbReference>
<dbReference type="SUPFAM" id="SSF51735">
    <property type="entry name" value="NAD(P)-binding Rossmann-fold domains"/>
    <property type="match status" value="1"/>
</dbReference>
<dbReference type="OrthoDB" id="9786864at2"/>